<evidence type="ECO:0000256" key="7">
    <source>
        <dbReference type="ARBA" id="ARBA00022801"/>
    </source>
</evidence>
<evidence type="ECO:0000256" key="5">
    <source>
        <dbReference type="ARBA" id="ARBA00022692"/>
    </source>
</evidence>
<keyword evidence="4" id="KW-0645">Protease</keyword>
<keyword evidence="7" id="KW-0378">Hydrolase</keyword>
<comment type="subcellular location">
    <subcellularLocation>
        <location evidence="2">Cell membrane</location>
        <topology evidence="2">Multi-pass membrane protein</topology>
    </subcellularLocation>
</comment>
<reference evidence="14 15" key="1">
    <citation type="submission" date="2019-08" db="EMBL/GenBank/DDBJ databases">
        <title>Archangium and Cystobacter genomes.</title>
        <authorList>
            <person name="Chen I.-C.K."/>
            <person name="Wielgoss S."/>
        </authorList>
    </citation>
    <scope>NUCLEOTIDE SEQUENCE [LARGE SCALE GENOMIC DNA]</scope>
    <source>
        <strain evidence="14 15">Cbm 6</strain>
    </source>
</reference>
<dbReference type="Gene3D" id="1.25.40.10">
    <property type="entry name" value="Tetratricopeptide repeat domain"/>
    <property type="match status" value="1"/>
</dbReference>
<organism evidence="14 15">
    <name type="scientific">Archangium minus</name>
    <dbReference type="NCBI Taxonomy" id="83450"/>
    <lineage>
        <taxon>Bacteria</taxon>
        <taxon>Pseudomonadati</taxon>
        <taxon>Myxococcota</taxon>
        <taxon>Myxococcia</taxon>
        <taxon>Myxococcales</taxon>
        <taxon>Cystobacterineae</taxon>
        <taxon>Archangiaceae</taxon>
        <taxon>Archangium</taxon>
    </lineage>
</organism>
<dbReference type="RefSeq" id="WP_395814302.1">
    <property type="nucleotide sequence ID" value="NZ_CP043494.1"/>
</dbReference>
<dbReference type="InterPro" id="IPR001915">
    <property type="entry name" value="Peptidase_M48"/>
</dbReference>
<evidence type="ECO:0000313" key="14">
    <source>
        <dbReference type="EMBL" id="WNG43420.1"/>
    </source>
</evidence>
<name>A0ABY9WI17_9BACT</name>
<evidence type="ECO:0000256" key="11">
    <source>
        <dbReference type="ARBA" id="ARBA00023136"/>
    </source>
</evidence>
<gene>
    <name evidence="14" type="ORF">F0U60_04400</name>
</gene>
<evidence type="ECO:0000256" key="3">
    <source>
        <dbReference type="ARBA" id="ARBA00022475"/>
    </source>
</evidence>
<proteinExistence type="predicted"/>
<evidence type="ECO:0000259" key="13">
    <source>
        <dbReference type="Pfam" id="PF01435"/>
    </source>
</evidence>
<keyword evidence="6" id="KW-0479">Metal-binding</keyword>
<evidence type="ECO:0000256" key="9">
    <source>
        <dbReference type="ARBA" id="ARBA00022989"/>
    </source>
</evidence>
<accession>A0ABY9WI17</accession>
<dbReference type="InterPro" id="IPR050083">
    <property type="entry name" value="HtpX_protease"/>
</dbReference>
<evidence type="ECO:0000313" key="15">
    <source>
        <dbReference type="Proteomes" id="UP001611383"/>
    </source>
</evidence>
<feature type="domain" description="Peptidase M48" evidence="13">
    <location>
        <begin position="151"/>
        <end position="334"/>
    </location>
</feature>
<evidence type="ECO:0000256" key="4">
    <source>
        <dbReference type="ARBA" id="ARBA00022670"/>
    </source>
</evidence>
<evidence type="ECO:0000256" key="12">
    <source>
        <dbReference type="SAM" id="Phobius"/>
    </source>
</evidence>
<sequence length="636" mass="71031">MEFSREKFDAEVARLERVAARSPGAYKLRVVLLGALGYAYLLTGLLFLLGIIGGLALLASHGRNIITALKVGLPLLLLVGAVGKALWVRLSPPEGRELPRGPETEALWAEVEAVRQKLGGPVIHTLLLNDEFNAAIVQLPRFGLLGPTKNYLVLGLPLMQALSPEHFRAVLAHEFGHLSGAHGRTSAWVYRVRRTWGQVHETLEQQEGWGVAIFTRFFRWYAPFYAAYSFVLARSNEYEADRASADVVGRATAADALVAGELRHAQLEERFWSLMNERATREPEPARPHSEMAAALKSELEPTLARKWLDRGLARSTDSTDTHPCLRDRVCALGEEPRLPGRLERSAAETLLGAALPTFAAELDGGWRASVTEKWTQAYGRAQEGRKRLAELESRSPEAPLSLEEEWERASLTEDYRDAEAALPLFRRLLERSPGHVSAHFALGRLLLARGEEAGLGHLEEAMKRDTDAILPACEHAMHWLEAHGREEEARAWRTRGETWARTMHESKEERDSLRKSDTFEPHGLTEAELQMVVAQLLGGYPRVKKAWMVRKSVKHFPERPLYVLGIEFSGGWNMDEANSELIRQLSQLLTLPGECFVVNLNNRDNAPLPERLRGVAGQAFFERERFALGGESSAA</sequence>
<evidence type="ECO:0000256" key="6">
    <source>
        <dbReference type="ARBA" id="ARBA00022723"/>
    </source>
</evidence>
<keyword evidence="9 12" id="KW-1133">Transmembrane helix</keyword>
<keyword evidence="10 14" id="KW-0482">Metalloprotease</keyword>
<keyword evidence="5 12" id="KW-0812">Transmembrane</keyword>
<keyword evidence="15" id="KW-1185">Reference proteome</keyword>
<feature type="transmembrane region" description="Helical" evidence="12">
    <location>
        <begin position="71"/>
        <end position="90"/>
    </location>
</feature>
<dbReference type="Proteomes" id="UP001611383">
    <property type="component" value="Chromosome"/>
</dbReference>
<comment type="cofactor">
    <cofactor evidence="1">
        <name>Zn(2+)</name>
        <dbReference type="ChEBI" id="CHEBI:29105"/>
    </cofactor>
</comment>
<protein>
    <submittedName>
        <fullName evidence="14">M48 family metalloprotease</fullName>
    </submittedName>
</protein>
<keyword evidence="11 12" id="KW-0472">Membrane</keyword>
<dbReference type="SUPFAM" id="SSF48452">
    <property type="entry name" value="TPR-like"/>
    <property type="match status" value="1"/>
</dbReference>
<dbReference type="CDD" id="cd07328">
    <property type="entry name" value="M48_Ste24p_like"/>
    <property type="match status" value="1"/>
</dbReference>
<dbReference type="GO" id="GO:0008237">
    <property type="term" value="F:metallopeptidase activity"/>
    <property type="evidence" value="ECO:0007669"/>
    <property type="project" value="UniProtKB-KW"/>
</dbReference>
<feature type="transmembrane region" description="Helical" evidence="12">
    <location>
        <begin position="38"/>
        <end position="59"/>
    </location>
</feature>
<keyword evidence="8" id="KW-0862">Zinc</keyword>
<dbReference type="Gene3D" id="3.30.2010.10">
    <property type="entry name" value="Metalloproteases ('zincins'), catalytic domain"/>
    <property type="match status" value="1"/>
</dbReference>
<dbReference type="PANTHER" id="PTHR43221:SF1">
    <property type="entry name" value="PROTEASE HTPX"/>
    <property type="match status" value="1"/>
</dbReference>
<dbReference type="PANTHER" id="PTHR43221">
    <property type="entry name" value="PROTEASE HTPX"/>
    <property type="match status" value="1"/>
</dbReference>
<dbReference type="Pfam" id="PF01435">
    <property type="entry name" value="Peptidase_M48"/>
    <property type="match status" value="1"/>
</dbReference>
<dbReference type="EMBL" id="CP043494">
    <property type="protein sequence ID" value="WNG43420.1"/>
    <property type="molecule type" value="Genomic_DNA"/>
</dbReference>
<evidence type="ECO:0000256" key="8">
    <source>
        <dbReference type="ARBA" id="ARBA00022833"/>
    </source>
</evidence>
<evidence type="ECO:0000256" key="1">
    <source>
        <dbReference type="ARBA" id="ARBA00001947"/>
    </source>
</evidence>
<keyword evidence="3" id="KW-1003">Cell membrane</keyword>
<dbReference type="InterPro" id="IPR011990">
    <property type="entry name" value="TPR-like_helical_dom_sf"/>
</dbReference>
<evidence type="ECO:0000256" key="10">
    <source>
        <dbReference type="ARBA" id="ARBA00023049"/>
    </source>
</evidence>
<evidence type="ECO:0000256" key="2">
    <source>
        <dbReference type="ARBA" id="ARBA00004651"/>
    </source>
</evidence>